<proteinExistence type="predicted"/>
<evidence type="ECO:0000256" key="3">
    <source>
        <dbReference type="ARBA" id="ARBA00022606"/>
    </source>
</evidence>
<dbReference type="PANTHER" id="PTHR21137">
    <property type="entry name" value="ODORANT RECEPTOR"/>
    <property type="match status" value="1"/>
</dbReference>
<keyword evidence="12" id="KW-1185">Reference proteome</keyword>
<keyword evidence="8 11" id="KW-0675">Receptor</keyword>
<evidence type="ECO:0000256" key="9">
    <source>
        <dbReference type="ARBA" id="ARBA00023224"/>
    </source>
</evidence>
<dbReference type="EMBL" id="JASPKY010000372">
    <property type="protein sequence ID" value="KAK9703328.1"/>
    <property type="molecule type" value="Genomic_DNA"/>
</dbReference>
<comment type="subcellular location">
    <subcellularLocation>
        <location evidence="1">Cell membrane</location>
        <topology evidence="1">Multi-pass membrane protein</topology>
    </subcellularLocation>
</comment>
<gene>
    <name evidence="11" type="ORF">QE152_g29390</name>
</gene>
<evidence type="ECO:0000256" key="8">
    <source>
        <dbReference type="ARBA" id="ARBA00023170"/>
    </source>
</evidence>
<keyword evidence="2" id="KW-1003">Cell membrane</keyword>
<evidence type="ECO:0000256" key="4">
    <source>
        <dbReference type="ARBA" id="ARBA00022692"/>
    </source>
</evidence>
<evidence type="ECO:0000256" key="2">
    <source>
        <dbReference type="ARBA" id="ARBA00022475"/>
    </source>
</evidence>
<accession>A0AAW1JH61</accession>
<evidence type="ECO:0000313" key="12">
    <source>
        <dbReference type="Proteomes" id="UP001458880"/>
    </source>
</evidence>
<dbReference type="GO" id="GO:0007165">
    <property type="term" value="P:signal transduction"/>
    <property type="evidence" value="ECO:0007669"/>
    <property type="project" value="UniProtKB-KW"/>
</dbReference>
<feature type="transmembrane region" description="Helical" evidence="10">
    <location>
        <begin position="159"/>
        <end position="181"/>
    </location>
</feature>
<reference evidence="11 12" key="1">
    <citation type="journal article" date="2024" name="BMC Genomics">
        <title>De novo assembly and annotation of Popillia japonica's genome with initial clues to its potential as an invasive pest.</title>
        <authorList>
            <person name="Cucini C."/>
            <person name="Boschi S."/>
            <person name="Funari R."/>
            <person name="Cardaioli E."/>
            <person name="Iannotti N."/>
            <person name="Marturano G."/>
            <person name="Paoli F."/>
            <person name="Bruttini M."/>
            <person name="Carapelli A."/>
            <person name="Frati F."/>
            <person name="Nardi F."/>
        </authorList>
    </citation>
    <scope>NUCLEOTIDE SEQUENCE [LARGE SCALE GENOMIC DNA]</scope>
    <source>
        <strain evidence="11">DMR45628</strain>
    </source>
</reference>
<comment type="caution">
    <text evidence="11">The sequence shown here is derived from an EMBL/GenBank/DDBJ whole genome shotgun (WGS) entry which is preliminary data.</text>
</comment>
<name>A0AAW1JH61_POPJA</name>
<evidence type="ECO:0000256" key="1">
    <source>
        <dbReference type="ARBA" id="ARBA00004651"/>
    </source>
</evidence>
<feature type="transmembrane region" description="Helical" evidence="10">
    <location>
        <begin position="91"/>
        <end position="110"/>
    </location>
</feature>
<keyword evidence="3" id="KW-0716">Sensory transduction</keyword>
<evidence type="ECO:0000256" key="10">
    <source>
        <dbReference type="SAM" id="Phobius"/>
    </source>
</evidence>
<keyword evidence="6 10" id="KW-1133">Transmembrane helix</keyword>
<evidence type="ECO:0000256" key="5">
    <source>
        <dbReference type="ARBA" id="ARBA00022725"/>
    </source>
</evidence>
<dbReference type="InterPro" id="IPR004117">
    <property type="entry name" value="7tm6_olfct_rcpt"/>
</dbReference>
<dbReference type="GO" id="GO:0005886">
    <property type="term" value="C:plasma membrane"/>
    <property type="evidence" value="ECO:0007669"/>
    <property type="project" value="UniProtKB-SubCell"/>
</dbReference>
<sequence>MSLLAICIAELEILKEQLIGLEDCDSNTRPKEEHTLRECVALHKMIIEYVDNLNIVLALPLFIQYTCGCFIICNAILQLTIMKGKTTIDTVTIITYTCVTFSQLAAYHWLGNEVMYKSNNVIEACYLSKWYTLDDKSQKCLLLLMERAKRPLLIKSYSIVYISLESLAVIVRWSYSLFALIKATYS</sequence>
<evidence type="ECO:0000256" key="7">
    <source>
        <dbReference type="ARBA" id="ARBA00023136"/>
    </source>
</evidence>
<keyword evidence="9" id="KW-0807">Transducer</keyword>
<dbReference type="GO" id="GO:0004984">
    <property type="term" value="F:olfactory receptor activity"/>
    <property type="evidence" value="ECO:0007669"/>
    <property type="project" value="InterPro"/>
</dbReference>
<evidence type="ECO:0000313" key="11">
    <source>
        <dbReference type="EMBL" id="KAK9703328.1"/>
    </source>
</evidence>
<keyword evidence="7 10" id="KW-0472">Membrane</keyword>
<dbReference type="PANTHER" id="PTHR21137:SF35">
    <property type="entry name" value="ODORANT RECEPTOR 19A-RELATED"/>
    <property type="match status" value="1"/>
</dbReference>
<keyword evidence="4 10" id="KW-0812">Transmembrane</keyword>
<keyword evidence="5" id="KW-0552">Olfaction</keyword>
<evidence type="ECO:0000256" key="6">
    <source>
        <dbReference type="ARBA" id="ARBA00022989"/>
    </source>
</evidence>
<dbReference type="Pfam" id="PF02949">
    <property type="entry name" value="7tm_6"/>
    <property type="match status" value="1"/>
</dbReference>
<dbReference type="AlphaFoldDB" id="A0AAW1JH61"/>
<dbReference type="Proteomes" id="UP001458880">
    <property type="component" value="Unassembled WGS sequence"/>
</dbReference>
<protein>
    <submittedName>
        <fullName evidence="11">7tm Odorant receptor</fullName>
    </submittedName>
</protein>
<organism evidence="11 12">
    <name type="scientific">Popillia japonica</name>
    <name type="common">Japanese beetle</name>
    <dbReference type="NCBI Taxonomy" id="7064"/>
    <lineage>
        <taxon>Eukaryota</taxon>
        <taxon>Metazoa</taxon>
        <taxon>Ecdysozoa</taxon>
        <taxon>Arthropoda</taxon>
        <taxon>Hexapoda</taxon>
        <taxon>Insecta</taxon>
        <taxon>Pterygota</taxon>
        <taxon>Neoptera</taxon>
        <taxon>Endopterygota</taxon>
        <taxon>Coleoptera</taxon>
        <taxon>Polyphaga</taxon>
        <taxon>Scarabaeiformia</taxon>
        <taxon>Scarabaeidae</taxon>
        <taxon>Rutelinae</taxon>
        <taxon>Popillia</taxon>
    </lineage>
</organism>
<feature type="transmembrane region" description="Helical" evidence="10">
    <location>
        <begin position="55"/>
        <end position="79"/>
    </location>
</feature>
<dbReference type="GO" id="GO:0005549">
    <property type="term" value="F:odorant binding"/>
    <property type="evidence" value="ECO:0007669"/>
    <property type="project" value="InterPro"/>
</dbReference>